<evidence type="ECO:0000259" key="1">
    <source>
        <dbReference type="SMART" id="SM00494"/>
    </source>
</evidence>
<protein>
    <submittedName>
        <fullName evidence="3">Chitin-binding type-2 domain-containing protein</fullName>
    </submittedName>
</protein>
<dbReference type="FunCoup" id="A0A1I7W1D9">
    <property type="interactions" value="66"/>
</dbReference>
<reference evidence="3" key="2">
    <citation type="submission" date="2016-11" db="UniProtKB">
        <authorList>
            <consortium name="WormBaseParasite"/>
        </authorList>
    </citation>
    <scope>IDENTIFICATION</scope>
</reference>
<feature type="domain" description="Chitin-binding type-2" evidence="1">
    <location>
        <begin position="280"/>
        <end position="337"/>
    </location>
</feature>
<dbReference type="InterPro" id="IPR002557">
    <property type="entry name" value="Chitin-bd_dom"/>
</dbReference>
<organism evidence="2 3">
    <name type="scientific">Loa loa</name>
    <name type="common">Eye worm</name>
    <name type="synonym">Filaria loa</name>
    <dbReference type="NCBI Taxonomy" id="7209"/>
    <lineage>
        <taxon>Eukaryota</taxon>
        <taxon>Metazoa</taxon>
        <taxon>Ecdysozoa</taxon>
        <taxon>Nematoda</taxon>
        <taxon>Chromadorea</taxon>
        <taxon>Rhabditida</taxon>
        <taxon>Spirurina</taxon>
        <taxon>Spiruromorpha</taxon>
        <taxon>Filarioidea</taxon>
        <taxon>Onchocercidae</taxon>
        <taxon>Loa</taxon>
    </lineage>
</organism>
<dbReference type="GO" id="GO:0008061">
    <property type="term" value="F:chitin binding"/>
    <property type="evidence" value="ECO:0007669"/>
    <property type="project" value="InterPro"/>
</dbReference>
<dbReference type="STRING" id="7209.A0A1I7W1D9"/>
<sequence>MKRKHEKGGYCEAVQCDMKSEGNNVDNSEGDSIRSSVIWRSIIGDICQLSSHPRPTTDPNKYVECVFQAENAGNRTDLGIWISKDCPIGYHFVASARECEVIEFIKSRQQLCDGPSAEKYKFCPQLRNRLKYMVKRTEQQKEQCSCSVYGENCKCPKVIIIELVTHNEVMNGGNISKIRQARQAVCQGQRGCMISGGNCDDCSNSDSVCICGPSGSTSLSGVTRLLSMQIPEGCQFLRNGQLYCPQIQGEAGKEQHSAMIGPQPCAIAVGQSDKNARYQGICSWMIEPLVVDPENPSHFLQCQPAPNSLYCGRWQRMPCEPGLIFNAILQVCVWNPRVQPEKIPTITHSPSIIATYASITQLPHASTGYLMSPLPVVPRHDANTQCTCHIGVQIGSCGPNGQCPGQSICTSNQIAGQRSVSNF</sequence>
<dbReference type="GO" id="GO:0005576">
    <property type="term" value="C:extracellular region"/>
    <property type="evidence" value="ECO:0007669"/>
    <property type="project" value="InterPro"/>
</dbReference>
<dbReference type="SUPFAM" id="SSF57625">
    <property type="entry name" value="Invertebrate chitin-binding proteins"/>
    <property type="match status" value="1"/>
</dbReference>
<evidence type="ECO:0000313" key="2">
    <source>
        <dbReference type="Proteomes" id="UP000095285"/>
    </source>
</evidence>
<dbReference type="InterPro" id="IPR036508">
    <property type="entry name" value="Chitin-bd_dom_sf"/>
</dbReference>
<name>A0A1I7W1D9_LOALO</name>
<dbReference type="InParanoid" id="A0A1I7W1D9"/>
<dbReference type="AlphaFoldDB" id="A0A1I7W1D9"/>
<feature type="domain" description="Chitin-binding type-2" evidence="1">
    <location>
        <begin position="45"/>
        <end position="106"/>
    </location>
</feature>
<dbReference type="SMART" id="SM00494">
    <property type="entry name" value="ChtBD2"/>
    <property type="match status" value="2"/>
</dbReference>
<dbReference type="eggNOG" id="ENOG502S63A">
    <property type="taxonomic scope" value="Eukaryota"/>
</dbReference>
<accession>A0A1I7W1D9</accession>
<reference evidence="2" key="1">
    <citation type="submission" date="2012-04" db="EMBL/GenBank/DDBJ databases">
        <title>The Genome Sequence of Loa loa.</title>
        <authorList>
            <consortium name="The Broad Institute Genome Sequencing Platform"/>
            <consortium name="Broad Institute Genome Sequencing Center for Infectious Disease"/>
            <person name="Nutman T.B."/>
            <person name="Fink D.L."/>
            <person name="Russ C."/>
            <person name="Young S."/>
            <person name="Zeng Q."/>
            <person name="Gargeya S."/>
            <person name="Alvarado L."/>
            <person name="Berlin A."/>
            <person name="Chapman S.B."/>
            <person name="Chen Z."/>
            <person name="Freedman E."/>
            <person name="Gellesch M."/>
            <person name="Goldberg J."/>
            <person name="Griggs A."/>
            <person name="Gujja S."/>
            <person name="Heilman E.R."/>
            <person name="Heiman D."/>
            <person name="Howarth C."/>
            <person name="Mehta T."/>
            <person name="Neiman D."/>
            <person name="Pearson M."/>
            <person name="Roberts A."/>
            <person name="Saif S."/>
            <person name="Shea T."/>
            <person name="Shenoy N."/>
            <person name="Sisk P."/>
            <person name="Stolte C."/>
            <person name="Sykes S."/>
            <person name="White J."/>
            <person name="Yandava C."/>
            <person name="Haas B."/>
            <person name="Henn M.R."/>
            <person name="Nusbaum C."/>
            <person name="Birren B."/>
        </authorList>
    </citation>
    <scope>NUCLEOTIDE SEQUENCE [LARGE SCALE GENOMIC DNA]</scope>
</reference>
<dbReference type="Pfam" id="PF01607">
    <property type="entry name" value="CBM_14"/>
    <property type="match status" value="1"/>
</dbReference>
<dbReference type="WBParaSite" id="EN70_8529">
    <property type="protein sequence ID" value="EN70_8529"/>
    <property type="gene ID" value="EN70_8529"/>
</dbReference>
<keyword evidence="2" id="KW-1185">Reference proteome</keyword>
<dbReference type="Gene3D" id="2.170.140.10">
    <property type="entry name" value="Chitin binding domain"/>
    <property type="match status" value="1"/>
</dbReference>
<gene>
    <name evidence="3" type="primary">LOAG_09825</name>
</gene>
<dbReference type="Proteomes" id="UP000095285">
    <property type="component" value="Unassembled WGS sequence"/>
</dbReference>
<proteinExistence type="predicted"/>
<dbReference type="OrthoDB" id="5829832at2759"/>
<evidence type="ECO:0000313" key="3">
    <source>
        <dbReference type="WBParaSite" id="EN70_8529"/>
    </source>
</evidence>